<dbReference type="PANTHER" id="PTHR20857:SF15">
    <property type="entry name" value="THIAMINE-PHOSPHATE SYNTHASE"/>
    <property type="match status" value="1"/>
</dbReference>
<keyword evidence="5" id="KW-1185">Reference proteome</keyword>
<dbReference type="PANTHER" id="PTHR20857">
    <property type="entry name" value="THIAMINE-PHOSPHATE PYROPHOSPHORYLASE"/>
    <property type="match status" value="1"/>
</dbReference>
<dbReference type="SUPFAM" id="SSF51391">
    <property type="entry name" value="Thiamin phosphate synthase"/>
    <property type="match status" value="1"/>
</dbReference>
<sequence>MIIISNPIKKSDEINTIHSLFENGMELFHIRKPNFSESEMKVYINGIDQKYRDNLVLHSHHCLAENEGIKNLHYPEKKRLEISKEEIVNHTKKGIQLSTSVHSIEVFNQLPFGFNYAFLSPVYTSISKPEYSSKINLSESLTKRSNFNTKLVALGGITTENILLTLENGFDDVALLGTIWNTAKPTENFIACRQIALSH</sequence>
<name>A0ABW5YP03_9FLAO</name>
<dbReference type="InterPro" id="IPR022998">
    <property type="entry name" value="ThiamineP_synth_TenI"/>
</dbReference>
<comment type="caution">
    <text evidence="4">The sequence shown here is derived from an EMBL/GenBank/DDBJ whole genome shotgun (WGS) entry which is preliminary data.</text>
</comment>
<dbReference type="InterPro" id="IPR013785">
    <property type="entry name" value="Aldolase_TIM"/>
</dbReference>
<evidence type="ECO:0000256" key="1">
    <source>
        <dbReference type="ARBA" id="ARBA00004948"/>
    </source>
</evidence>
<dbReference type="EMBL" id="JBHUPC010000013">
    <property type="protein sequence ID" value="MFD2892512.1"/>
    <property type="molecule type" value="Genomic_DNA"/>
</dbReference>
<gene>
    <name evidence="4" type="ORF">ACFS5J_10865</name>
</gene>
<keyword evidence="2" id="KW-0784">Thiamine biosynthesis</keyword>
<protein>
    <submittedName>
        <fullName evidence="4">Thiamine phosphate synthase</fullName>
    </submittedName>
</protein>
<dbReference type="Gene3D" id="3.20.20.70">
    <property type="entry name" value="Aldolase class I"/>
    <property type="match status" value="1"/>
</dbReference>
<dbReference type="InterPro" id="IPR036206">
    <property type="entry name" value="ThiamineP_synth_sf"/>
</dbReference>
<evidence type="ECO:0000313" key="4">
    <source>
        <dbReference type="EMBL" id="MFD2892512.1"/>
    </source>
</evidence>
<organism evidence="4 5">
    <name type="scientific">Flavobacterium chuncheonense</name>
    <dbReference type="NCBI Taxonomy" id="2026653"/>
    <lineage>
        <taxon>Bacteria</taxon>
        <taxon>Pseudomonadati</taxon>
        <taxon>Bacteroidota</taxon>
        <taxon>Flavobacteriia</taxon>
        <taxon>Flavobacteriales</taxon>
        <taxon>Flavobacteriaceae</taxon>
        <taxon>Flavobacterium</taxon>
    </lineage>
</organism>
<proteinExistence type="predicted"/>
<dbReference type="RefSeq" id="WP_379812184.1">
    <property type="nucleotide sequence ID" value="NZ_JBHUPC010000013.1"/>
</dbReference>
<evidence type="ECO:0000259" key="3">
    <source>
        <dbReference type="Pfam" id="PF02581"/>
    </source>
</evidence>
<reference evidence="5" key="1">
    <citation type="journal article" date="2019" name="Int. J. Syst. Evol. Microbiol.">
        <title>The Global Catalogue of Microorganisms (GCM) 10K type strain sequencing project: providing services to taxonomists for standard genome sequencing and annotation.</title>
        <authorList>
            <consortium name="The Broad Institute Genomics Platform"/>
            <consortium name="The Broad Institute Genome Sequencing Center for Infectious Disease"/>
            <person name="Wu L."/>
            <person name="Ma J."/>
        </authorList>
    </citation>
    <scope>NUCLEOTIDE SEQUENCE [LARGE SCALE GENOMIC DNA]</scope>
    <source>
        <strain evidence="5">KCTC 22671</strain>
    </source>
</reference>
<comment type="pathway">
    <text evidence="1">Cofactor biosynthesis; thiamine diphosphate biosynthesis.</text>
</comment>
<dbReference type="Proteomes" id="UP001597534">
    <property type="component" value="Unassembled WGS sequence"/>
</dbReference>
<accession>A0ABW5YP03</accession>
<dbReference type="CDD" id="cd00564">
    <property type="entry name" value="TMP_TenI"/>
    <property type="match status" value="1"/>
</dbReference>
<evidence type="ECO:0000256" key="2">
    <source>
        <dbReference type="ARBA" id="ARBA00022977"/>
    </source>
</evidence>
<dbReference type="Pfam" id="PF02581">
    <property type="entry name" value="TMP-TENI"/>
    <property type="match status" value="1"/>
</dbReference>
<feature type="domain" description="Thiamine phosphate synthase/TenI" evidence="3">
    <location>
        <begin position="6"/>
        <end position="178"/>
    </location>
</feature>
<evidence type="ECO:0000313" key="5">
    <source>
        <dbReference type="Proteomes" id="UP001597534"/>
    </source>
</evidence>